<proteinExistence type="predicted"/>
<dbReference type="InterPro" id="IPR014757">
    <property type="entry name" value="Tscrpt_reg_IclR_C"/>
</dbReference>
<accession>A0A4Q1HIE8</accession>
<dbReference type="PANTHER" id="PTHR30136">
    <property type="entry name" value="HELIX-TURN-HELIX TRANSCRIPTIONAL REGULATOR, ICLR FAMILY"/>
    <property type="match status" value="1"/>
</dbReference>
<dbReference type="PANTHER" id="PTHR30136:SF34">
    <property type="entry name" value="TRANSCRIPTIONAL REGULATOR"/>
    <property type="match status" value="1"/>
</dbReference>
<evidence type="ECO:0000256" key="3">
    <source>
        <dbReference type="ARBA" id="ARBA00023163"/>
    </source>
</evidence>
<dbReference type="Pfam" id="PF01614">
    <property type="entry name" value="IclR_C"/>
    <property type="match status" value="1"/>
</dbReference>
<dbReference type="GO" id="GO:0003700">
    <property type="term" value="F:DNA-binding transcription factor activity"/>
    <property type="evidence" value="ECO:0007669"/>
    <property type="project" value="TreeGrafter"/>
</dbReference>
<dbReference type="SUPFAM" id="SSF46785">
    <property type="entry name" value="Winged helix' DNA-binding domain"/>
    <property type="match status" value="1"/>
</dbReference>
<dbReference type="OrthoDB" id="5401369at2"/>
<dbReference type="GO" id="GO:0045892">
    <property type="term" value="P:negative regulation of DNA-templated transcription"/>
    <property type="evidence" value="ECO:0007669"/>
    <property type="project" value="TreeGrafter"/>
</dbReference>
<dbReference type="SMART" id="SM00346">
    <property type="entry name" value="HTH_ICLR"/>
    <property type="match status" value="1"/>
</dbReference>
<dbReference type="Proteomes" id="UP000290849">
    <property type="component" value="Unassembled WGS sequence"/>
</dbReference>
<dbReference type="AlphaFoldDB" id="A0A4Q1HIE8"/>
<dbReference type="GO" id="GO:0003677">
    <property type="term" value="F:DNA binding"/>
    <property type="evidence" value="ECO:0007669"/>
    <property type="project" value="UniProtKB-KW"/>
</dbReference>
<evidence type="ECO:0000313" key="7">
    <source>
        <dbReference type="Proteomes" id="UP000290849"/>
    </source>
</evidence>
<evidence type="ECO:0000313" key="6">
    <source>
        <dbReference type="EMBL" id="RXN87841.1"/>
    </source>
</evidence>
<dbReference type="Pfam" id="PF09339">
    <property type="entry name" value="HTH_IclR"/>
    <property type="match status" value="1"/>
</dbReference>
<keyword evidence="7" id="KW-1185">Reference proteome</keyword>
<reference evidence="6 7" key="1">
    <citation type="journal article" date="2017" name="Int. J. Syst. Evol. Microbiol.">
        <title>Achromobacter aloeverae sp. nov., isolated from the root of Aloe vera (L.) Burm.f.</title>
        <authorList>
            <person name="Kuncharoen N."/>
            <person name="Muramatsu Y."/>
            <person name="Shibata C."/>
            <person name="Kamakura Y."/>
            <person name="Nakagawa Y."/>
            <person name="Tanasupawat S."/>
        </authorList>
    </citation>
    <scope>NUCLEOTIDE SEQUENCE [LARGE SCALE GENOMIC DNA]</scope>
    <source>
        <strain evidence="6 7">AVA-1</strain>
    </source>
</reference>
<name>A0A4Q1HIE8_9BURK</name>
<evidence type="ECO:0000256" key="2">
    <source>
        <dbReference type="ARBA" id="ARBA00023125"/>
    </source>
</evidence>
<sequence>MPIFAACRYLADISISIRRLGEKSIVSPPISTRIDDIARPRGKGRMRAMAPAEAGTDRLFVNSVAKCFRALETFNAAQRPLSLKELTELSGLEKSAAQRLTHTLCILGYLRQHPRTRAYVLSSRLLEFSYSMLVTDLIREAAEPHLRALNLACRETVNLMDLEGNEIVYVLRYPSSHPVSVDLHVGSRLPVFCSAAGRAILAWLPEAEAEHLLAGPRKAMTEHTVTDLAALRAILAQAKREGYVVNNQEAFIGDISLAAPVFDRDGEVTAAINIAVPSPRWSIARAKKELAPLLLQCARRISNDLAGRR</sequence>
<feature type="domain" description="IclR-ED" evidence="5">
    <location>
        <begin position="124"/>
        <end position="307"/>
    </location>
</feature>
<dbReference type="InterPro" id="IPR036390">
    <property type="entry name" value="WH_DNA-bd_sf"/>
</dbReference>
<keyword evidence="2" id="KW-0238">DNA-binding</keyword>
<dbReference type="InterPro" id="IPR036388">
    <property type="entry name" value="WH-like_DNA-bd_sf"/>
</dbReference>
<protein>
    <submittedName>
        <fullName evidence="6">IclR family transcriptional regulator</fullName>
    </submittedName>
</protein>
<dbReference type="InterPro" id="IPR005471">
    <property type="entry name" value="Tscrpt_reg_IclR_N"/>
</dbReference>
<feature type="domain" description="HTH iclR-type" evidence="4">
    <location>
        <begin position="61"/>
        <end position="123"/>
    </location>
</feature>
<dbReference type="EMBL" id="PYAL01000004">
    <property type="protein sequence ID" value="RXN87841.1"/>
    <property type="molecule type" value="Genomic_DNA"/>
</dbReference>
<evidence type="ECO:0000259" key="5">
    <source>
        <dbReference type="PROSITE" id="PS51078"/>
    </source>
</evidence>
<evidence type="ECO:0000256" key="1">
    <source>
        <dbReference type="ARBA" id="ARBA00023015"/>
    </source>
</evidence>
<keyword evidence="3" id="KW-0804">Transcription</keyword>
<organism evidence="6 7">
    <name type="scientific">Achromobacter aloeverae</name>
    <dbReference type="NCBI Taxonomy" id="1750518"/>
    <lineage>
        <taxon>Bacteria</taxon>
        <taxon>Pseudomonadati</taxon>
        <taxon>Pseudomonadota</taxon>
        <taxon>Betaproteobacteria</taxon>
        <taxon>Burkholderiales</taxon>
        <taxon>Alcaligenaceae</taxon>
        <taxon>Achromobacter</taxon>
    </lineage>
</organism>
<dbReference type="Gene3D" id="3.30.450.40">
    <property type="match status" value="1"/>
</dbReference>
<dbReference type="SUPFAM" id="SSF55781">
    <property type="entry name" value="GAF domain-like"/>
    <property type="match status" value="1"/>
</dbReference>
<dbReference type="PROSITE" id="PS51078">
    <property type="entry name" value="ICLR_ED"/>
    <property type="match status" value="1"/>
</dbReference>
<comment type="caution">
    <text evidence="6">The sequence shown here is derived from an EMBL/GenBank/DDBJ whole genome shotgun (WGS) entry which is preliminary data.</text>
</comment>
<dbReference type="InterPro" id="IPR029016">
    <property type="entry name" value="GAF-like_dom_sf"/>
</dbReference>
<evidence type="ECO:0000259" key="4">
    <source>
        <dbReference type="PROSITE" id="PS51077"/>
    </source>
</evidence>
<gene>
    <name evidence="6" type="ORF">C7R54_14715</name>
</gene>
<keyword evidence="1" id="KW-0805">Transcription regulation</keyword>
<dbReference type="Gene3D" id="1.10.10.10">
    <property type="entry name" value="Winged helix-like DNA-binding domain superfamily/Winged helix DNA-binding domain"/>
    <property type="match status" value="1"/>
</dbReference>
<dbReference type="InterPro" id="IPR050707">
    <property type="entry name" value="HTH_MetabolicPath_Reg"/>
</dbReference>
<dbReference type="PROSITE" id="PS51077">
    <property type="entry name" value="HTH_ICLR"/>
    <property type="match status" value="1"/>
</dbReference>